<proteinExistence type="inferred from homology"/>
<evidence type="ECO:0000256" key="3">
    <source>
        <dbReference type="ARBA" id="ARBA00022927"/>
    </source>
</evidence>
<organism evidence="8 9">
    <name type="scientific">Eilatimonas milleporae</name>
    <dbReference type="NCBI Taxonomy" id="911205"/>
    <lineage>
        <taxon>Bacteria</taxon>
        <taxon>Pseudomonadati</taxon>
        <taxon>Pseudomonadota</taxon>
        <taxon>Alphaproteobacteria</taxon>
        <taxon>Kordiimonadales</taxon>
        <taxon>Kordiimonadaceae</taxon>
        <taxon>Eilatimonas</taxon>
    </lineage>
</organism>
<dbReference type="Gene3D" id="3.10.420.10">
    <property type="entry name" value="SecB-like"/>
    <property type="match status" value="1"/>
</dbReference>
<dbReference type="PANTHER" id="PTHR36918">
    <property type="match status" value="1"/>
</dbReference>
<dbReference type="OrthoDB" id="9795145at2"/>
<dbReference type="GO" id="GO:0051082">
    <property type="term" value="F:unfolded protein binding"/>
    <property type="evidence" value="ECO:0007669"/>
    <property type="project" value="InterPro"/>
</dbReference>
<keyword evidence="3 6" id="KW-0653">Protein transport</keyword>
<comment type="function">
    <text evidence="6">One of the proteins required for the normal export of preproteins out of the cell cytoplasm. It is a molecular chaperone that binds to a subset of precursor proteins, maintaining them in a translocation-competent state. It also specifically binds to its receptor SecA.</text>
</comment>
<dbReference type="InterPro" id="IPR003708">
    <property type="entry name" value="SecB"/>
</dbReference>
<evidence type="ECO:0000256" key="1">
    <source>
        <dbReference type="ARBA" id="ARBA00009990"/>
    </source>
</evidence>
<keyword evidence="6" id="KW-0963">Cytoplasm</keyword>
<dbReference type="GO" id="GO:0015031">
    <property type="term" value="P:protein transport"/>
    <property type="evidence" value="ECO:0007669"/>
    <property type="project" value="UniProtKB-UniRule"/>
</dbReference>
<evidence type="ECO:0000256" key="6">
    <source>
        <dbReference type="HAMAP-Rule" id="MF_00821"/>
    </source>
</evidence>
<sequence length="206" mass="21635">MADKDNDNDQPAAASGTIDGPANIVGGAPAADQQAAPQAGVLGQYIKDLSFENPNAPASLQAQSNTKPAIDVNVNVNVAKLNDEVYEVELKLSATASQVKEDQTKQAAFVCELAYGTLFGVRNLPEDALRPFLLVQAPTLMFPFARRIIADATRDGGFPPLMLEPINFEALYRTQMAQAAQQSAGNAADAPASNGAADAPQPINLN</sequence>
<evidence type="ECO:0000256" key="2">
    <source>
        <dbReference type="ARBA" id="ARBA00022448"/>
    </source>
</evidence>
<keyword evidence="9" id="KW-1185">Reference proteome</keyword>
<dbReference type="NCBIfam" id="NF004392">
    <property type="entry name" value="PRK05751.1-3"/>
    <property type="match status" value="1"/>
</dbReference>
<name>A0A3M0BW40_9PROT</name>
<dbReference type="AlphaFoldDB" id="A0A3M0BW40"/>
<dbReference type="PRINTS" id="PR01594">
    <property type="entry name" value="SECBCHAPRONE"/>
</dbReference>
<evidence type="ECO:0000256" key="5">
    <source>
        <dbReference type="ARBA" id="ARBA00023186"/>
    </source>
</evidence>
<dbReference type="SUPFAM" id="SSF54611">
    <property type="entry name" value="SecB-like"/>
    <property type="match status" value="1"/>
</dbReference>
<accession>A0A3M0BW40</accession>
<dbReference type="InParanoid" id="A0A3M0BW40"/>
<comment type="subcellular location">
    <subcellularLocation>
        <location evidence="6">Cytoplasm</location>
    </subcellularLocation>
</comment>
<dbReference type="GO" id="GO:0051262">
    <property type="term" value="P:protein tetramerization"/>
    <property type="evidence" value="ECO:0007669"/>
    <property type="project" value="InterPro"/>
</dbReference>
<dbReference type="GO" id="GO:0006457">
    <property type="term" value="P:protein folding"/>
    <property type="evidence" value="ECO:0007669"/>
    <property type="project" value="UniProtKB-UniRule"/>
</dbReference>
<keyword evidence="4 6" id="KW-0811">Translocation</keyword>
<evidence type="ECO:0000313" key="8">
    <source>
        <dbReference type="EMBL" id="RMB01804.1"/>
    </source>
</evidence>
<evidence type="ECO:0000256" key="7">
    <source>
        <dbReference type="SAM" id="MobiDB-lite"/>
    </source>
</evidence>
<gene>
    <name evidence="6" type="primary">secB</name>
    <name evidence="8" type="ORF">BXY39_3311</name>
</gene>
<dbReference type="RefSeq" id="WP_121940183.1">
    <property type="nucleotide sequence ID" value="NZ_REFR01000015.1"/>
</dbReference>
<evidence type="ECO:0000256" key="4">
    <source>
        <dbReference type="ARBA" id="ARBA00023010"/>
    </source>
</evidence>
<dbReference type="FunCoup" id="A0A3M0BW40">
    <property type="interactions" value="237"/>
</dbReference>
<feature type="region of interest" description="Disordered" evidence="7">
    <location>
        <begin position="182"/>
        <end position="206"/>
    </location>
</feature>
<reference evidence="8 9" key="1">
    <citation type="submission" date="2018-10" db="EMBL/GenBank/DDBJ databases">
        <title>Genomic Encyclopedia of Archaeal and Bacterial Type Strains, Phase II (KMG-II): from individual species to whole genera.</title>
        <authorList>
            <person name="Goeker M."/>
        </authorList>
    </citation>
    <scope>NUCLEOTIDE SEQUENCE [LARGE SCALE GENOMIC DNA]</scope>
    <source>
        <strain evidence="8 9">DSM 25217</strain>
    </source>
</reference>
<protein>
    <recommendedName>
        <fullName evidence="6">Protein-export protein SecB</fullName>
    </recommendedName>
</protein>
<dbReference type="GO" id="GO:0005737">
    <property type="term" value="C:cytoplasm"/>
    <property type="evidence" value="ECO:0007669"/>
    <property type="project" value="UniProtKB-SubCell"/>
</dbReference>
<comment type="caution">
    <text evidence="8">The sequence shown here is derived from an EMBL/GenBank/DDBJ whole genome shotgun (WGS) entry which is preliminary data.</text>
</comment>
<dbReference type="HAMAP" id="MF_00821">
    <property type="entry name" value="SecB"/>
    <property type="match status" value="1"/>
</dbReference>
<keyword evidence="2 6" id="KW-0813">Transport</keyword>
<dbReference type="Pfam" id="PF02556">
    <property type="entry name" value="SecB"/>
    <property type="match status" value="1"/>
</dbReference>
<comment type="subunit">
    <text evidence="6">Homotetramer, a dimer of dimers. One homotetramer interacts with 1 SecA dimer.</text>
</comment>
<dbReference type="PANTHER" id="PTHR36918:SF1">
    <property type="entry name" value="PROTEIN-EXPORT PROTEIN SECB"/>
    <property type="match status" value="1"/>
</dbReference>
<dbReference type="InterPro" id="IPR035958">
    <property type="entry name" value="SecB-like_sf"/>
</dbReference>
<feature type="region of interest" description="Disordered" evidence="7">
    <location>
        <begin position="1"/>
        <end position="31"/>
    </location>
</feature>
<keyword evidence="5 6" id="KW-0143">Chaperone</keyword>
<evidence type="ECO:0000313" key="9">
    <source>
        <dbReference type="Proteomes" id="UP000271227"/>
    </source>
</evidence>
<dbReference type="NCBIfam" id="TIGR00809">
    <property type="entry name" value="secB"/>
    <property type="match status" value="1"/>
</dbReference>
<dbReference type="Proteomes" id="UP000271227">
    <property type="component" value="Unassembled WGS sequence"/>
</dbReference>
<comment type="similarity">
    <text evidence="1 6">Belongs to the SecB family.</text>
</comment>
<dbReference type="EMBL" id="REFR01000015">
    <property type="protein sequence ID" value="RMB01804.1"/>
    <property type="molecule type" value="Genomic_DNA"/>
</dbReference>